<evidence type="ECO:0000313" key="5">
    <source>
        <dbReference type="Proteomes" id="UP000030184"/>
    </source>
</evidence>
<evidence type="ECO:0000313" key="3">
    <source>
        <dbReference type="EMBL" id="GAL88937.1"/>
    </source>
</evidence>
<reference evidence="5" key="1">
    <citation type="journal article" date="2014" name="Genome Announc.">
        <title>Draft Genome Sequence of Marine Flavobacterium Jejuia pallidilutea Strain 11shimoA1 and Pigmentation Mutants.</title>
        <authorList>
            <person name="Takatani N."/>
            <person name="Nakanishi M."/>
            <person name="Meirelles P."/>
            <person name="Mino S."/>
            <person name="Suda W."/>
            <person name="Oshima K."/>
            <person name="Hattori M."/>
            <person name="Ohkuma M."/>
            <person name="Hosokawa M."/>
            <person name="Miyashita K."/>
            <person name="Thompson F.L."/>
            <person name="Niwa A."/>
            <person name="Sawabe T."/>
            <person name="Sawabe T."/>
        </authorList>
    </citation>
    <scope>NUCLEOTIDE SEQUENCE [LARGE SCALE GENOMIC DNA]</scope>
    <source>
        <strain evidence="5">JCM 19538</strain>
    </source>
</reference>
<dbReference type="eggNOG" id="COG0589">
    <property type="taxonomic scope" value="Bacteria"/>
</dbReference>
<protein>
    <recommendedName>
        <fullName evidence="6">Universal stress protein UspA</fullName>
    </recommendedName>
</protein>
<dbReference type="Proteomes" id="UP000030184">
    <property type="component" value="Unassembled WGS sequence"/>
</dbReference>
<sequence length="39" mass="4449">MLCVVGRKRGFFAKTWEKDTILKKDFHSSIPVLVLSGLK</sequence>
<proteinExistence type="predicted"/>
<name>A0A090VZ92_9FLAO</name>
<keyword evidence="5" id="KW-1185">Reference proteome</keyword>
<evidence type="ECO:0000313" key="2">
    <source>
        <dbReference type="EMBL" id="GAL70080.1"/>
    </source>
</evidence>
<dbReference type="EMBL" id="BBNS01000004">
    <property type="protein sequence ID" value="GAL70080.1"/>
    <property type="molecule type" value="Genomic_DNA"/>
</dbReference>
<accession>A0A090VZ92</accession>
<dbReference type="AlphaFoldDB" id="A0A090VZ92"/>
<organism evidence="2 4">
    <name type="scientific">Jejuia pallidilutea</name>
    <dbReference type="NCBI Taxonomy" id="504487"/>
    <lineage>
        <taxon>Bacteria</taxon>
        <taxon>Pseudomonadati</taxon>
        <taxon>Bacteroidota</taxon>
        <taxon>Flavobacteriia</taxon>
        <taxon>Flavobacteriales</taxon>
        <taxon>Flavobacteriaceae</taxon>
        <taxon>Jejuia</taxon>
    </lineage>
</organism>
<evidence type="ECO:0008006" key="6">
    <source>
        <dbReference type="Google" id="ProtNLM"/>
    </source>
</evidence>
<evidence type="ECO:0000313" key="1">
    <source>
        <dbReference type="EMBL" id="GAL65518.1"/>
    </source>
</evidence>
<comment type="caution">
    <text evidence="2">The sequence shown here is derived from an EMBL/GenBank/DDBJ whole genome shotgun (WGS) entry which is preliminary data.</text>
</comment>
<dbReference type="EMBL" id="BBNR01000001">
    <property type="protein sequence ID" value="GAL65518.1"/>
    <property type="molecule type" value="Genomic_DNA"/>
</dbReference>
<gene>
    <name evidence="1" type="ORF">JCM19301_3978</name>
    <name evidence="2" type="ORF">JCM19302_2655</name>
    <name evidence="3" type="ORF">JCM19538_1926</name>
</gene>
<dbReference type="EMBL" id="BBNY01000005">
    <property type="protein sequence ID" value="GAL88937.1"/>
    <property type="molecule type" value="Genomic_DNA"/>
</dbReference>
<dbReference type="Proteomes" id="UP000029646">
    <property type="component" value="Unassembled WGS sequence"/>
</dbReference>
<dbReference type="STRING" id="504487.JCM19538_1926"/>
<dbReference type="Proteomes" id="UP000029641">
    <property type="component" value="Unassembled WGS sequence"/>
</dbReference>
<evidence type="ECO:0000313" key="4">
    <source>
        <dbReference type="Proteomes" id="UP000029646"/>
    </source>
</evidence>